<proteinExistence type="inferred from homology"/>
<feature type="transmembrane region" description="Helical" evidence="7">
    <location>
        <begin position="177"/>
        <end position="210"/>
    </location>
</feature>
<keyword evidence="4 7" id="KW-0812">Transmembrane</keyword>
<dbReference type="Proteomes" id="UP000060787">
    <property type="component" value="Chromosome"/>
</dbReference>
<evidence type="ECO:0000256" key="5">
    <source>
        <dbReference type="ARBA" id="ARBA00022989"/>
    </source>
</evidence>
<keyword evidence="5 7" id="KW-1133">Transmembrane helix</keyword>
<dbReference type="eggNOG" id="COG2259">
    <property type="taxonomic scope" value="Bacteria"/>
</dbReference>
<reference evidence="8 9" key="1">
    <citation type="journal article" date="2015" name="BMC Genomics">
        <title>Comparative genomics and metabolic profiling of the genus Lysobacter.</title>
        <authorList>
            <person name="de Bruijn I."/>
            <person name="Cheng X."/>
            <person name="de Jager V."/>
            <person name="Exposito R.G."/>
            <person name="Watrous J."/>
            <person name="Patel N."/>
            <person name="Postma J."/>
            <person name="Dorrestein P.C."/>
            <person name="Kobayashi D."/>
            <person name="Raaijmakers J.M."/>
        </authorList>
    </citation>
    <scope>NUCLEOTIDE SEQUENCE [LARGE SCALE GENOMIC DNA]</scope>
    <source>
        <strain evidence="8 9">76</strain>
    </source>
</reference>
<dbReference type="RefSeq" id="WP_082647786.1">
    <property type="nucleotide sequence ID" value="NZ_CP011129.1"/>
</dbReference>
<evidence type="ECO:0000256" key="7">
    <source>
        <dbReference type="SAM" id="Phobius"/>
    </source>
</evidence>
<accession>A0A0S2F9A1</accession>
<dbReference type="STRING" id="84531.LA76x_1953"/>
<dbReference type="PANTHER" id="PTHR33452">
    <property type="entry name" value="OXIDOREDUCTASE CATD-RELATED"/>
    <property type="match status" value="1"/>
</dbReference>
<dbReference type="Pfam" id="PF07681">
    <property type="entry name" value="DoxX"/>
    <property type="match status" value="1"/>
</dbReference>
<dbReference type="PANTHER" id="PTHR33452:SF7">
    <property type="entry name" value="DOXX FAMILY PROTEIN"/>
    <property type="match status" value="1"/>
</dbReference>
<organism evidence="8 9">
    <name type="scientific">Lysobacter antibioticus</name>
    <dbReference type="NCBI Taxonomy" id="84531"/>
    <lineage>
        <taxon>Bacteria</taxon>
        <taxon>Pseudomonadati</taxon>
        <taxon>Pseudomonadota</taxon>
        <taxon>Gammaproteobacteria</taxon>
        <taxon>Lysobacterales</taxon>
        <taxon>Lysobacteraceae</taxon>
        <taxon>Lysobacter</taxon>
    </lineage>
</organism>
<dbReference type="GO" id="GO:0005886">
    <property type="term" value="C:plasma membrane"/>
    <property type="evidence" value="ECO:0007669"/>
    <property type="project" value="UniProtKB-SubCell"/>
</dbReference>
<comment type="similarity">
    <text evidence="2">Belongs to the DoxX family.</text>
</comment>
<evidence type="ECO:0000313" key="8">
    <source>
        <dbReference type="EMBL" id="ALN80097.1"/>
    </source>
</evidence>
<keyword evidence="9" id="KW-1185">Reference proteome</keyword>
<evidence type="ECO:0000256" key="6">
    <source>
        <dbReference type="ARBA" id="ARBA00023136"/>
    </source>
</evidence>
<dbReference type="InterPro" id="IPR051907">
    <property type="entry name" value="DoxX-like_oxidoreductase"/>
</dbReference>
<feature type="transmembrane region" description="Helical" evidence="7">
    <location>
        <begin position="78"/>
        <end position="108"/>
    </location>
</feature>
<name>A0A0S2F9A1_LYSAN</name>
<dbReference type="PATRIC" id="fig|84531.8.peg.1974"/>
<keyword evidence="3" id="KW-1003">Cell membrane</keyword>
<evidence type="ECO:0000313" key="9">
    <source>
        <dbReference type="Proteomes" id="UP000060787"/>
    </source>
</evidence>
<feature type="transmembrane region" description="Helical" evidence="7">
    <location>
        <begin position="138"/>
        <end position="157"/>
    </location>
</feature>
<comment type="subcellular location">
    <subcellularLocation>
        <location evidence="1">Cell membrane</location>
        <topology evidence="1">Multi-pass membrane protein</topology>
    </subcellularLocation>
</comment>
<evidence type="ECO:0000256" key="2">
    <source>
        <dbReference type="ARBA" id="ARBA00006679"/>
    </source>
</evidence>
<gene>
    <name evidence="8" type="ORF">LA76x_1953</name>
</gene>
<protein>
    <submittedName>
        <fullName evidence="8">DoxX family protein</fullName>
    </submittedName>
</protein>
<dbReference type="KEGG" id="lab:LA76x_1953"/>
<evidence type="ECO:0000256" key="3">
    <source>
        <dbReference type="ARBA" id="ARBA00022475"/>
    </source>
</evidence>
<dbReference type="InterPro" id="IPR032808">
    <property type="entry name" value="DoxX"/>
</dbReference>
<evidence type="ECO:0000256" key="1">
    <source>
        <dbReference type="ARBA" id="ARBA00004651"/>
    </source>
</evidence>
<sequence length="241" mass="25412">MARPRIATCLALRDRLAGVGAWLSPLGLRLLLAWEFYESGREKLHGENWFGNVMANFPFPFDRVPADLSWGMATWFELLGGVALLIGLGTRAVAASLFVLTVVAIAAVHWPQDWMGLSQLVQGYAITDQGAGNYKLPLLFLAMLWPLILGGAGRFSLDALLARAAALCAPAPRDDLTGWGLVLLPVGVVVAMLLPAPGLALAGLGAALLLAATARSRRTLGAGAASQGDFLRSPASTAQSR</sequence>
<evidence type="ECO:0000256" key="4">
    <source>
        <dbReference type="ARBA" id="ARBA00022692"/>
    </source>
</evidence>
<dbReference type="AlphaFoldDB" id="A0A0S2F9A1"/>
<dbReference type="EMBL" id="CP011129">
    <property type="protein sequence ID" value="ALN80097.1"/>
    <property type="molecule type" value="Genomic_DNA"/>
</dbReference>
<keyword evidence="6 7" id="KW-0472">Membrane</keyword>